<accession>A0A1E4SM95</accession>
<dbReference type="STRING" id="984487.A0A1E4SM95"/>
<dbReference type="EMBL" id="KV453910">
    <property type="protein sequence ID" value="ODV80633.1"/>
    <property type="molecule type" value="Genomic_DNA"/>
</dbReference>
<evidence type="ECO:0000313" key="1">
    <source>
        <dbReference type="EMBL" id="ODV80633.1"/>
    </source>
</evidence>
<gene>
    <name evidence="1" type="ORF">CANTADRAFT_20210</name>
</gene>
<dbReference type="RefSeq" id="XP_020065755.1">
    <property type="nucleotide sequence ID" value="XM_020206534.1"/>
</dbReference>
<keyword evidence="2" id="KW-1185">Reference proteome</keyword>
<evidence type="ECO:0000313" key="2">
    <source>
        <dbReference type="Proteomes" id="UP000094285"/>
    </source>
</evidence>
<sequence length="212" mass="23963">METTQAENEVLLTVYDAIDGRHESTPLKKVASVNPSPGTAEMHKCLPKYPNQGIFVIKSSQQNGPGQQLPVNFNPRKAQSMSVNEKVLKWILQIPYSYCNDTEIFMDCYPGVVDSSTSSSISHGFFEYSDNDALIELQARKITRYVVTHYFKELEPEVKTTAADDDDNEEEFFEYGNSANKKFGQGHETYPLKLHHPASKMLAMSKHCCDRV</sequence>
<proteinExistence type="predicted"/>
<dbReference type="OrthoDB" id="3981267at2759"/>
<name>A0A1E4SM95_9ASCO</name>
<protein>
    <submittedName>
        <fullName evidence="1">Uncharacterized protein</fullName>
    </submittedName>
</protein>
<dbReference type="Proteomes" id="UP000094285">
    <property type="component" value="Unassembled WGS sequence"/>
</dbReference>
<organism evidence="1 2">
    <name type="scientific">Suhomyces tanzawaensis NRRL Y-17324</name>
    <dbReference type="NCBI Taxonomy" id="984487"/>
    <lineage>
        <taxon>Eukaryota</taxon>
        <taxon>Fungi</taxon>
        <taxon>Dikarya</taxon>
        <taxon>Ascomycota</taxon>
        <taxon>Saccharomycotina</taxon>
        <taxon>Pichiomycetes</taxon>
        <taxon>Debaryomycetaceae</taxon>
        <taxon>Suhomyces</taxon>
    </lineage>
</organism>
<reference evidence="2" key="1">
    <citation type="submission" date="2016-05" db="EMBL/GenBank/DDBJ databases">
        <title>Comparative genomics of biotechnologically important yeasts.</title>
        <authorList>
            <consortium name="DOE Joint Genome Institute"/>
            <person name="Riley R."/>
            <person name="Haridas S."/>
            <person name="Wolfe K.H."/>
            <person name="Lopes M.R."/>
            <person name="Hittinger C.T."/>
            <person name="Goker M."/>
            <person name="Salamov A."/>
            <person name="Wisecaver J."/>
            <person name="Long T.M."/>
            <person name="Aerts A.L."/>
            <person name="Barry K."/>
            <person name="Choi C."/>
            <person name="Clum A."/>
            <person name="Coughlan A.Y."/>
            <person name="Deshpande S."/>
            <person name="Douglass A.P."/>
            <person name="Hanson S.J."/>
            <person name="Klenk H.-P."/>
            <person name="Labutti K."/>
            <person name="Lapidus A."/>
            <person name="Lindquist E."/>
            <person name="Lipzen A."/>
            <person name="Meier-Kolthoff J.P."/>
            <person name="Ohm R.A."/>
            <person name="Otillar R.P."/>
            <person name="Pangilinan J."/>
            <person name="Peng Y."/>
            <person name="Rokas A."/>
            <person name="Rosa C.A."/>
            <person name="Scheuner C."/>
            <person name="Sibirny A.A."/>
            <person name="Slot J.C."/>
            <person name="Stielow J.B."/>
            <person name="Sun H."/>
            <person name="Kurtzman C.P."/>
            <person name="Blackwell M."/>
            <person name="Grigoriev I.V."/>
            <person name="Jeffries T.W."/>
        </authorList>
    </citation>
    <scope>NUCLEOTIDE SEQUENCE [LARGE SCALE GENOMIC DNA]</scope>
    <source>
        <strain evidence="2">NRRL Y-17324</strain>
    </source>
</reference>
<dbReference type="AlphaFoldDB" id="A0A1E4SM95"/>
<dbReference type="GeneID" id="30980671"/>